<sequence length="300" mass="33626">MSSIISYPDRGHWGKSSYRGNCSGHVYKDLYQATRPNFVVDPCVGGGTSVEVAHDMGIEAIGLDLHSGFNLLSDSILSAAGKPSDLCVSHFPYHDMIVYGGNVHQVIHPDDLSRCESVDDFIEKCHLALLNQREAVRPGGYYATLIGDLRRQGKYYSFQSDFIARMPADELRSVIIKAQHNCWSDGQNYQGRFNKGLPRIMHEYLIVWQRPEGGVSLLVTLGKMARKAHDQLWSTWKTVVRHAMIQLGGQADLKTLYEAIEGFADSRIAGNQNWQAKVRQTLQRAGCFQPVERGIWKLAS</sequence>
<reference evidence="1" key="1">
    <citation type="journal article" date="2015" name="Nature">
        <title>Complex archaea that bridge the gap between prokaryotes and eukaryotes.</title>
        <authorList>
            <person name="Spang A."/>
            <person name="Saw J.H."/>
            <person name="Jorgensen S.L."/>
            <person name="Zaremba-Niedzwiedzka K."/>
            <person name="Martijn J."/>
            <person name="Lind A.E."/>
            <person name="van Eijk R."/>
            <person name="Schleper C."/>
            <person name="Guy L."/>
            <person name="Ettema T.J."/>
        </authorList>
    </citation>
    <scope>NUCLEOTIDE SEQUENCE</scope>
</reference>
<evidence type="ECO:0008006" key="2">
    <source>
        <dbReference type="Google" id="ProtNLM"/>
    </source>
</evidence>
<dbReference type="AlphaFoldDB" id="A0A0F9QBZ7"/>
<accession>A0A0F9QBZ7</accession>
<dbReference type="EMBL" id="LAZR01002097">
    <property type="protein sequence ID" value="KKN34562.1"/>
    <property type="molecule type" value="Genomic_DNA"/>
</dbReference>
<name>A0A0F9QBZ7_9ZZZZ</name>
<dbReference type="Gene3D" id="3.40.50.150">
    <property type="entry name" value="Vaccinia Virus protein VP39"/>
    <property type="match status" value="1"/>
</dbReference>
<protein>
    <recommendedName>
        <fullName evidence="2">DNA methylase N-4/N-6 domain-containing protein</fullName>
    </recommendedName>
</protein>
<dbReference type="InterPro" id="IPR029063">
    <property type="entry name" value="SAM-dependent_MTases_sf"/>
</dbReference>
<evidence type="ECO:0000313" key="1">
    <source>
        <dbReference type="EMBL" id="KKN34562.1"/>
    </source>
</evidence>
<proteinExistence type="predicted"/>
<organism evidence="1">
    <name type="scientific">marine sediment metagenome</name>
    <dbReference type="NCBI Taxonomy" id="412755"/>
    <lineage>
        <taxon>unclassified sequences</taxon>
        <taxon>metagenomes</taxon>
        <taxon>ecological metagenomes</taxon>
    </lineage>
</organism>
<gene>
    <name evidence="1" type="ORF">LCGC14_0792430</name>
</gene>
<comment type="caution">
    <text evidence="1">The sequence shown here is derived from an EMBL/GenBank/DDBJ whole genome shotgun (WGS) entry which is preliminary data.</text>
</comment>